<dbReference type="EMBL" id="CM042021">
    <property type="protein sequence ID" value="KAI3817762.1"/>
    <property type="molecule type" value="Genomic_DNA"/>
</dbReference>
<proteinExistence type="predicted"/>
<organism evidence="1 2">
    <name type="scientific">Smallanthus sonchifolius</name>
    <dbReference type="NCBI Taxonomy" id="185202"/>
    <lineage>
        <taxon>Eukaryota</taxon>
        <taxon>Viridiplantae</taxon>
        <taxon>Streptophyta</taxon>
        <taxon>Embryophyta</taxon>
        <taxon>Tracheophyta</taxon>
        <taxon>Spermatophyta</taxon>
        <taxon>Magnoliopsida</taxon>
        <taxon>eudicotyledons</taxon>
        <taxon>Gunneridae</taxon>
        <taxon>Pentapetalae</taxon>
        <taxon>asterids</taxon>
        <taxon>campanulids</taxon>
        <taxon>Asterales</taxon>
        <taxon>Asteraceae</taxon>
        <taxon>Asteroideae</taxon>
        <taxon>Heliantheae alliance</taxon>
        <taxon>Millerieae</taxon>
        <taxon>Smallanthus</taxon>
    </lineage>
</organism>
<evidence type="ECO:0000313" key="2">
    <source>
        <dbReference type="Proteomes" id="UP001056120"/>
    </source>
</evidence>
<evidence type="ECO:0000313" key="1">
    <source>
        <dbReference type="EMBL" id="KAI3817762.1"/>
    </source>
</evidence>
<dbReference type="Proteomes" id="UP001056120">
    <property type="component" value="Linkage Group LG04"/>
</dbReference>
<keyword evidence="2" id="KW-1185">Reference proteome</keyword>
<protein>
    <submittedName>
        <fullName evidence="1">Uncharacterized protein</fullName>
    </submittedName>
</protein>
<accession>A0ACB9JBM8</accession>
<gene>
    <name evidence="1" type="ORF">L1987_11560</name>
</gene>
<comment type="caution">
    <text evidence="1">The sequence shown here is derived from an EMBL/GenBank/DDBJ whole genome shotgun (WGS) entry which is preliminary data.</text>
</comment>
<reference evidence="2" key="1">
    <citation type="journal article" date="2022" name="Mol. Ecol. Resour.">
        <title>The genomes of chicory, endive, great burdock and yacon provide insights into Asteraceae palaeo-polyploidization history and plant inulin production.</title>
        <authorList>
            <person name="Fan W."/>
            <person name="Wang S."/>
            <person name="Wang H."/>
            <person name="Wang A."/>
            <person name="Jiang F."/>
            <person name="Liu H."/>
            <person name="Zhao H."/>
            <person name="Xu D."/>
            <person name="Zhang Y."/>
        </authorList>
    </citation>
    <scope>NUCLEOTIDE SEQUENCE [LARGE SCALE GENOMIC DNA]</scope>
    <source>
        <strain evidence="2">cv. Yunnan</strain>
    </source>
</reference>
<sequence>MTEDYMEQSCGEVDHLAEHDDDDMFVWPWKGIIVNLPVELIDGRYVGKSGSNMRDELAARGFNPTRVHPLWNSHGHSGSAVVEFRNEMLGFYKAKSFENAYEADHHGKKDWNIDNNPKSGIYGWVARREDYRSNNIIGEHLRKIADLKTLSDIQKEEDQKANKLESYLTNVNEVKKREYEETNSKYVETENALRKLMAENDKIHQSYNEEIEKMQSSVRAHVQKVCNDHVKRKLKIESEKRELELQGIELQKREIAARNSSLGIASDEQRKAEENMLKLADNHKREKEKLHEKIIVSRKQVEAKHAAELEVKRLKGRLNVLKHMGDDNLEVMKKIEEIHKKLKEKEEELEYLVSLNQMLVVQQRKNNDELQEARKELIERSEDAVNLKKKFLDEGGGNSSVSVKNAGDDSE</sequence>
<name>A0ACB9JBM8_9ASTR</name>
<reference evidence="1 2" key="2">
    <citation type="journal article" date="2022" name="Mol. Ecol. Resour.">
        <title>The genomes of chicory, endive, great burdock and yacon provide insights into Asteraceae paleo-polyploidization history and plant inulin production.</title>
        <authorList>
            <person name="Fan W."/>
            <person name="Wang S."/>
            <person name="Wang H."/>
            <person name="Wang A."/>
            <person name="Jiang F."/>
            <person name="Liu H."/>
            <person name="Zhao H."/>
            <person name="Xu D."/>
            <person name="Zhang Y."/>
        </authorList>
    </citation>
    <scope>NUCLEOTIDE SEQUENCE [LARGE SCALE GENOMIC DNA]</scope>
    <source>
        <strain evidence="2">cv. Yunnan</strain>
        <tissue evidence="1">Leaves</tissue>
    </source>
</reference>